<dbReference type="PANTHER" id="PTHR43464">
    <property type="entry name" value="METHYLTRANSFERASE"/>
    <property type="match status" value="1"/>
</dbReference>
<gene>
    <name evidence="6" type="ORF">METZ01_LOCUS14097</name>
</gene>
<keyword evidence="2" id="KW-0808">Transferase</keyword>
<organism evidence="6">
    <name type="scientific">marine metagenome</name>
    <dbReference type="NCBI Taxonomy" id="408172"/>
    <lineage>
        <taxon>unclassified sequences</taxon>
        <taxon>metagenomes</taxon>
        <taxon>ecological metagenomes</taxon>
    </lineage>
</organism>
<evidence type="ECO:0000256" key="3">
    <source>
        <dbReference type="ARBA" id="ARBA00022691"/>
    </source>
</evidence>
<evidence type="ECO:0000259" key="5">
    <source>
        <dbReference type="Pfam" id="PF08241"/>
    </source>
</evidence>
<dbReference type="Pfam" id="PF08241">
    <property type="entry name" value="Methyltransf_11"/>
    <property type="match status" value="1"/>
</dbReference>
<dbReference type="GO" id="GO:0032259">
    <property type="term" value="P:methylation"/>
    <property type="evidence" value="ECO:0007669"/>
    <property type="project" value="UniProtKB-KW"/>
</dbReference>
<evidence type="ECO:0000313" key="6">
    <source>
        <dbReference type="EMBL" id="SUZ61243.1"/>
    </source>
</evidence>
<dbReference type="EMBL" id="UINC01000789">
    <property type="protein sequence ID" value="SUZ61243.1"/>
    <property type="molecule type" value="Genomic_DNA"/>
</dbReference>
<feature type="region of interest" description="Disordered" evidence="4">
    <location>
        <begin position="311"/>
        <end position="337"/>
    </location>
</feature>
<dbReference type="PANTHER" id="PTHR43464:SF19">
    <property type="entry name" value="UBIQUINONE BIOSYNTHESIS O-METHYLTRANSFERASE, MITOCHONDRIAL"/>
    <property type="match status" value="1"/>
</dbReference>
<evidence type="ECO:0000256" key="4">
    <source>
        <dbReference type="SAM" id="MobiDB-lite"/>
    </source>
</evidence>
<evidence type="ECO:0000256" key="1">
    <source>
        <dbReference type="ARBA" id="ARBA00022603"/>
    </source>
</evidence>
<keyword evidence="1" id="KW-0489">Methyltransferase</keyword>
<dbReference type="InterPro" id="IPR029063">
    <property type="entry name" value="SAM-dependent_MTases_sf"/>
</dbReference>
<dbReference type="AlphaFoldDB" id="A0A381P6I4"/>
<evidence type="ECO:0000256" key="2">
    <source>
        <dbReference type="ARBA" id="ARBA00022679"/>
    </source>
</evidence>
<protein>
    <recommendedName>
        <fullName evidence="5">Methyltransferase type 11 domain-containing protein</fullName>
    </recommendedName>
</protein>
<dbReference type="InterPro" id="IPR013216">
    <property type="entry name" value="Methyltransf_11"/>
</dbReference>
<accession>A0A381P6I4</accession>
<proteinExistence type="predicted"/>
<name>A0A381P6I4_9ZZZZ</name>
<dbReference type="Gene3D" id="3.40.50.150">
    <property type="entry name" value="Vaccinia Virus protein VP39"/>
    <property type="match status" value="1"/>
</dbReference>
<dbReference type="GO" id="GO:0008757">
    <property type="term" value="F:S-adenosylmethionine-dependent methyltransferase activity"/>
    <property type="evidence" value="ECO:0007669"/>
    <property type="project" value="InterPro"/>
</dbReference>
<keyword evidence="3" id="KW-0949">S-adenosyl-L-methionine</keyword>
<sequence>MAAHIDDWPTRYHFGRARTNLLHPIRLGPGVRVLDVGAGSGVNSRWAAEQGASVVAVEGDALRAEAAALRCTGLDVDVRHGSATDLVADDGFDVVLCIGVLEYAGDDPDRFLGHLAGLLRPGGALVVAIENRFGLAYWLQADEDHLGQAFVGIEGYPPVATTEATATVRTFSRSELADRLAGAGLAAQRWYQPFPDYKLPTAILTDRCFDQPDAVDLVDQLVGPPIDRSRMGGRITGDERAIHRQVVAAGMGAEMANSFLVVAAADGTVLDRRSDGDTLAWRFTGDRRRAHLRVRRVTDDGVRRIDRRPIHRTESDGPAGGWLRLRSPGGTADDYTTGPNLEQVALERLRAGDLDGVRAVLAAWWAVADRSATERQVTEGEAHPFLPAGSRTVLPGDHLDLGLDNLVGPVDHPDEVGFVDDEWEATGGVDRDLAAVRTCWKLATAVVGGGTRHPWPAGLTVDRLAAKFCDLLPGNVADPSIDHLHVAEAALRVEALGGEVATHVAQLRAVGRRSVADRTVGAGHRSPLRRRLAALKRLPGGERLAALVRRVG</sequence>
<dbReference type="SUPFAM" id="SSF53335">
    <property type="entry name" value="S-adenosyl-L-methionine-dependent methyltransferases"/>
    <property type="match status" value="1"/>
</dbReference>
<reference evidence="6" key="1">
    <citation type="submission" date="2018-05" db="EMBL/GenBank/DDBJ databases">
        <authorList>
            <person name="Lanie J.A."/>
            <person name="Ng W.-L."/>
            <person name="Kazmierczak K.M."/>
            <person name="Andrzejewski T.M."/>
            <person name="Davidsen T.M."/>
            <person name="Wayne K.J."/>
            <person name="Tettelin H."/>
            <person name="Glass J.I."/>
            <person name="Rusch D."/>
            <person name="Podicherti R."/>
            <person name="Tsui H.-C.T."/>
            <person name="Winkler M.E."/>
        </authorList>
    </citation>
    <scope>NUCLEOTIDE SEQUENCE</scope>
</reference>
<dbReference type="CDD" id="cd02440">
    <property type="entry name" value="AdoMet_MTases"/>
    <property type="match status" value="1"/>
</dbReference>
<feature type="domain" description="Methyltransferase type 11" evidence="5">
    <location>
        <begin position="34"/>
        <end position="127"/>
    </location>
</feature>